<dbReference type="Proteomes" id="UP000798488">
    <property type="component" value="Unassembled WGS sequence"/>
</dbReference>
<keyword evidence="2" id="KW-1185">Reference proteome</keyword>
<proteinExistence type="predicted"/>
<evidence type="ECO:0000313" key="1">
    <source>
        <dbReference type="EMBL" id="KAF1084200.1"/>
    </source>
</evidence>
<sequence>MLDRLQAVVKEHQHDNDLNFIKACHGVLTEIYPCLHLRWVHIYGKRWAYIYGNSGDLGQSSLRIQLSQDYGICIDNAKLVEPVELDQAMAIIKEHYNGKVMV</sequence>
<accession>A0A9D2WNE8</accession>
<organism evidence="1 2">
    <name type="scientific">Sporotomaculum syntrophicum</name>
    <dbReference type="NCBI Taxonomy" id="182264"/>
    <lineage>
        <taxon>Bacteria</taxon>
        <taxon>Bacillati</taxon>
        <taxon>Bacillota</taxon>
        <taxon>Clostridia</taxon>
        <taxon>Eubacteriales</taxon>
        <taxon>Desulfallaceae</taxon>
        <taxon>Sporotomaculum</taxon>
    </lineage>
</organism>
<evidence type="ECO:0000313" key="2">
    <source>
        <dbReference type="Proteomes" id="UP000798488"/>
    </source>
</evidence>
<comment type="caution">
    <text evidence="1">The sequence shown here is derived from an EMBL/GenBank/DDBJ whole genome shotgun (WGS) entry which is preliminary data.</text>
</comment>
<dbReference type="RefSeq" id="WP_161822892.1">
    <property type="nucleotide sequence ID" value="NZ_LSRS01000006.1"/>
</dbReference>
<protein>
    <submittedName>
        <fullName evidence="1">Uncharacterized protein</fullName>
    </submittedName>
</protein>
<dbReference type="OrthoDB" id="2082693at2"/>
<dbReference type="EMBL" id="LSRS01000006">
    <property type="protein sequence ID" value="KAF1084200.1"/>
    <property type="molecule type" value="Genomic_DNA"/>
</dbReference>
<gene>
    <name evidence="1" type="ORF">SPSYN_02604</name>
</gene>
<dbReference type="AlphaFoldDB" id="A0A9D2WNE8"/>
<reference evidence="1" key="1">
    <citation type="submission" date="2016-02" db="EMBL/GenBank/DDBJ databases">
        <title>Draft Genome Sequence of Sporotomaculum syntrophicum Strain FB, a Syntrophic Benzoate Degrader.</title>
        <authorList>
            <person name="Nobu M.K."/>
            <person name="Narihiro T."/>
            <person name="Qiu Y.-L."/>
            <person name="Ohashi A."/>
            <person name="Liu W.-T."/>
            <person name="Yuji S."/>
        </authorList>
    </citation>
    <scope>NUCLEOTIDE SEQUENCE</scope>
    <source>
        <strain evidence="1">FB</strain>
    </source>
</reference>
<name>A0A9D2WNE8_9FIRM</name>